<keyword evidence="2" id="KW-1185">Reference proteome</keyword>
<dbReference type="Proteomes" id="UP001206925">
    <property type="component" value="Unassembled WGS sequence"/>
</dbReference>
<name>A0AAD5GKY4_AMBAR</name>
<accession>A0AAD5GKY4</accession>
<reference evidence="1" key="1">
    <citation type="submission" date="2022-06" db="EMBL/GenBank/DDBJ databases">
        <title>Uncovering the hologenomic basis of an extraordinary plant invasion.</title>
        <authorList>
            <person name="Bieker V.C."/>
            <person name="Martin M.D."/>
            <person name="Gilbert T."/>
            <person name="Hodgins K."/>
            <person name="Battlay P."/>
            <person name="Petersen B."/>
            <person name="Wilson J."/>
        </authorList>
    </citation>
    <scope>NUCLEOTIDE SEQUENCE</scope>
    <source>
        <strain evidence="1">AA19_3_7</strain>
        <tissue evidence="1">Leaf</tissue>
    </source>
</reference>
<comment type="caution">
    <text evidence="1">The sequence shown here is derived from an EMBL/GenBank/DDBJ whole genome shotgun (WGS) entry which is preliminary data.</text>
</comment>
<gene>
    <name evidence="1" type="ORF">M8C21_032456</name>
</gene>
<sequence>MTVVFSRFDGAVDSGGSGLLRRRSWCFMFLTAHMLSDHRPMMVAHYKVITEVKKEKDAFGTKPRS</sequence>
<evidence type="ECO:0000313" key="2">
    <source>
        <dbReference type="Proteomes" id="UP001206925"/>
    </source>
</evidence>
<proteinExistence type="predicted"/>
<protein>
    <submittedName>
        <fullName evidence="1">Uncharacterized protein</fullName>
    </submittedName>
</protein>
<organism evidence="1 2">
    <name type="scientific">Ambrosia artemisiifolia</name>
    <name type="common">Common ragweed</name>
    <dbReference type="NCBI Taxonomy" id="4212"/>
    <lineage>
        <taxon>Eukaryota</taxon>
        <taxon>Viridiplantae</taxon>
        <taxon>Streptophyta</taxon>
        <taxon>Embryophyta</taxon>
        <taxon>Tracheophyta</taxon>
        <taxon>Spermatophyta</taxon>
        <taxon>Magnoliopsida</taxon>
        <taxon>eudicotyledons</taxon>
        <taxon>Gunneridae</taxon>
        <taxon>Pentapetalae</taxon>
        <taxon>asterids</taxon>
        <taxon>campanulids</taxon>
        <taxon>Asterales</taxon>
        <taxon>Asteraceae</taxon>
        <taxon>Asteroideae</taxon>
        <taxon>Heliantheae alliance</taxon>
        <taxon>Heliantheae</taxon>
        <taxon>Ambrosia</taxon>
    </lineage>
</organism>
<dbReference type="AlphaFoldDB" id="A0AAD5GKY4"/>
<dbReference type="EMBL" id="JAMZMK010006897">
    <property type="protein sequence ID" value="KAI7746772.1"/>
    <property type="molecule type" value="Genomic_DNA"/>
</dbReference>
<evidence type="ECO:0000313" key="1">
    <source>
        <dbReference type="EMBL" id="KAI7746772.1"/>
    </source>
</evidence>